<sequence length="90" mass="10356">MDARKLTTNIIKEGIARGNYEITGILETGEITVAILSDVEIEILNTITKDKQIKNFMNMKGRPAKELLQVYKQKYSDDKNRCIKNNLRLK</sequence>
<organism evidence="1 2">
    <name type="scientific">Clostridium tetani</name>
    <dbReference type="NCBI Taxonomy" id="1513"/>
    <lineage>
        <taxon>Bacteria</taxon>
        <taxon>Bacillati</taxon>
        <taxon>Bacillota</taxon>
        <taxon>Clostridia</taxon>
        <taxon>Eubacteriales</taxon>
        <taxon>Clostridiaceae</taxon>
        <taxon>Clostridium</taxon>
    </lineage>
</organism>
<evidence type="ECO:0000313" key="1">
    <source>
        <dbReference type="EMBL" id="RXI58091.1"/>
    </source>
</evidence>
<gene>
    <name evidence="1" type="ORF">DP131_03065</name>
</gene>
<proteinExistence type="predicted"/>
<evidence type="ECO:0000313" key="2">
    <source>
        <dbReference type="Proteomes" id="UP000290273"/>
    </source>
</evidence>
<protein>
    <submittedName>
        <fullName evidence="1">Uncharacterized protein</fullName>
    </submittedName>
</protein>
<dbReference type="Proteomes" id="UP000290273">
    <property type="component" value="Unassembled WGS sequence"/>
</dbReference>
<name>A0ABY0ERV9_CLOTA</name>
<dbReference type="EMBL" id="QMAU01000015">
    <property type="protein sequence ID" value="RXI58091.1"/>
    <property type="molecule type" value="Genomic_DNA"/>
</dbReference>
<reference evidence="1 2" key="1">
    <citation type="submission" date="2018-06" db="EMBL/GenBank/DDBJ databases">
        <title>Genome conservation of Clostridium tetani.</title>
        <authorList>
            <person name="Bruggemann H."/>
            <person name="Popoff M.R."/>
        </authorList>
    </citation>
    <scope>NUCLEOTIDE SEQUENCE [LARGE SCALE GENOMIC DNA]</scope>
    <source>
        <strain evidence="1 2">63.05</strain>
    </source>
</reference>
<dbReference type="RefSeq" id="WP_128993106.1">
    <property type="nucleotide sequence ID" value="NZ_QMAU01000015.1"/>
</dbReference>
<comment type="caution">
    <text evidence="1">The sequence shown here is derived from an EMBL/GenBank/DDBJ whole genome shotgun (WGS) entry which is preliminary data.</text>
</comment>
<accession>A0ABY0ERV9</accession>